<dbReference type="KEGG" id="daur:Daura_06345"/>
<feature type="compositionally biased region" description="Low complexity" evidence="1">
    <location>
        <begin position="168"/>
        <end position="178"/>
    </location>
</feature>
<dbReference type="Proteomes" id="UP001058003">
    <property type="component" value="Chromosome"/>
</dbReference>
<dbReference type="RefSeq" id="WP_156089886.1">
    <property type="nucleotide sequence ID" value="NZ_CP073767.1"/>
</dbReference>
<sequence>MSALLLLLSAASRAGAWCAVVGLPSMSPVAAEELGISLERCALVPEPGADWDVVTAALLDGVDIVVSARLQAPPAAVCGRLSARARQRGTVLVPYGAWQGADLTLQVEHAEWDGLQQGRGRLQCRQVTAVTRGRGAAARPRRTTFWLPEPSELYTFLRGRAESDAPRRLTAVPAAPAADPVPGPTPERRLQSAS</sequence>
<keyword evidence="3" id="KW-1185">Reference proteome</keyword>
<organism evidence="2 3">
    <name type="scientific">Dactylosporangium aurantiacum</name>
    <dbReference type="NCBI Taxonomy" id="35754"/>
    <lineage>
        <taxon>Bacteria</taxon>
        <taxon>Bacillati</taxon>
        <taxon>Actinomycetota</taxon>
        <taxon>Actinomycetes</taxon>
        <taxon>Micromonosporales</taxon>
        <taxon>Micromonosporaceae</taxon>
        <taxon>Dactylosporangium</taxon>
    </lineage>
</organism>
<dbReference type="EMBL" id="CP073767">
    <property type="protein sequence ID" value="UWZ55818.1"/>
    <property type="molecule type" value="Genomic_DNA"/>
</dbReference>
<dbReference type="OrthoDB" id="3873597at2"/>
<accession>A0A9Q9IJ90</accession>
<feature type="region of interest" description="Disordered" evidence="1">
    <location>
        <begin position="165"/>
        <end position="194"/>
    </location>
</feature>
<evidence type="ECO:0000256" key="1">
    <source>
        <dbReference type="SAM" id="MobiDB-lite"/>
    </source>
</evidence>
<evidence type="ECO:0000313" key="3">
    <source>
        <dbReference type="Proteomes" id="UP001058003"/>
    </source>
</evidence>
<gene>
    <name evidence="2" type="ORF">Daura_06345</name>
</gene>
<proteinExistence type="predicted"/>
<protein>
    <submittedName>
        <fullName evidence="2">Uncharacterized protein</fullName>
    </submittedName>
</protein>
<reference evidence="2" key="1">
    <citation type="submission" date="2021-04" db="EMBL/GenBank/DDBJ databases">
        <title>Dactylosporangium aurantiacum NRRL B-8018 full assembly.</title>
        <authorList>
            <person name="Hartkoorn R.C."/>
            <person name="Beaudoing E."/>
            <person name="Hot D."/>
        </authorList>
    </citation>
    <scope>NUCLEOTIDE SEQUENCE</scope>
    <source>
        <strain evidence="2">NRRL B-8018</strain>
    </source>
</reference>
<evidence type="ECO:0000313" key="2">
    <source>
        <dbReference type="EMBL" id="UWZ55818.1"/>
    </source>
</evidence>
<name>A0A9Q9IJ90_9ACTN</name>
<dbReference type="AlphaFoldDB" id="A0A9Q9IJ90"/>